<dbReference type="HAMAP" id="MF_01487">
    <property type="entry name" value="RecD"/>
    <property type="match status" value="1"/>
</dbReference>
<comment type="similarity">
    <text evidence="3">Belongs to the RecD family.</text>
</comment>
<keyword evidence="3" id="KW-0540">Nuclease</keyword>
<dbReference type="CDD" id="cd17933">
    <property type="entry name" value="DEXSc_RecD-like"/>
    <property type="match status" value="1"/>
</dbReference>
<keyword evidence="3" id="KW-0238">DNA-binding</keyword>
<keyword evidence="2 3" id="KW-0067">ATP-binding</keyword>
<keyword evidence="7" id="KW-1185">Reference proteome</keyword>
<keyword evidence="3" id="KW-0269">Exonuclease</keyword>
<proteinExistence type="inferred from homology"/>
<keyword evidence="3 6" id="KW-0378">Hydrolase</keyword>
<comment type="function">
    <text evidence="3">A helicase/nuclease that prepares dsDNA breaks (DSB) for recombinational DNA repair. Binds to DSBs and unwinds DNA via a highly rapid and processive ATP-dependent bidirectional helicase activity. Unwinds dsDNA until it encounters a Chi (crossover hotspot instigator) sequence from the 3' direction. Cuts ssDNA a few nucleotides 3' to the Chi site. The properties and activities of the enzyme are changed at Chi. The Chi-altered holoenzyme produces a long 3'-ssDNA overhang and facilitates RecA-binding to the ssDNA for homologous DNA recombination and repair. Holoenzyme degrades any linearized DNA that is unable to undergo homologous recombination. In the holoenzyme this subunit has ssDNA-dependent ATPase and 5'-3' helicase activity. When added to pre-assembled RecBC greatly stimulates nuclease activity and augments holoenzyme processivity. Negatively regulates the RecA-loading ability of RecBCD.</text>
</comment>
<comment type="miscellaneous">
    <text evidence="3">In the RecBCD complex, RecB has a slow 3'-5' helicase, an exonuclease activity and loads RecA onto ssDNA, RecD has a fast 5'-3' helicase activity, while RecC stimulates the ATPase and processivity of the RecB helicase and contributes to recognition of the Chi site.</text>
</comment>
<keyword evidence="3" id="KW-0227">DNA damage</keyword>
<comment type="catalytic activity">
    <reaction evidence="3">
        <text>ATP + H2O = ADP + phosphate + H(+)</text>
        <dbReference type="Rhea" id="RHEA:13065"/>
        <dbReference type="ChEBI" id="CHEBI:15377"/>
        <dbReference type="ChEBI" id="CHEBI:15378"/>
        <dbReference type="ChEBI" id="CHEBI:30616"/>
        <dbReference type="ChEBI" id="CHEBI:43474"/>
        <dbReference type="ChEBI" id="CHEBI:456216"/>
        <dbReference type="EC" id="5.6.2.3"/>
    </reaction>
</comment>
<comment type="subunit">
    <text evidence="3">Heterotrimer of RecB, RecC and RecD. All subunits contribute to DNA-binding.</text>
</comment>
<keyword evidence="3" id="KW-0234">DNA repair</keyword>
<feature type="domain" description="UvrD-like helicase C-terminal" evidence="5">
    <location>
        <begin position="698"/>
        <end position="745"/>
    </location>
</feature>
<dbReference type="SUPFAM" id="SSF52540">
    <property type="entry name" value="P-loop containing nucleoside triphosphate hydrolases"/>
    <property type="match status" value="2"/>
</dbReference>
<evidence type="ECO:0000259" key="5">
    <source>
        <dbReference type="Pfam" id="PF13538"/>
    </source>
</evidence>
<sequence>MHKNDIQSALGGGTLCVGGFSGVFSALLRAARRRAAADERPEVQAALLLTESTEFERFMTALALAFDEAAQAGSVCVRFGALEGALLLADALSRETAEARDEADRDGEAQSVPLDAAALVETYFEGGSLESFPAALRRIKRPTVEAGLRVLKTLSLAGELSALEALSAAKAGAVGAHAQLERAAIRAAASSAAAPFVIDAARGGRIKRRGDIGEAVLRKGRISDREFEASRLYLAREALEELELARRLLQFYLLPQRRLRAESLERVNALAQSLGADELQRKALELALKRRFAVISGGPGTGKTTTVVQILECLFAEKPELRVALAAPTGKAASRMRQSIMLSLASPKLAANLPHVAAVVAADATREPEHQAIRERTIHKWLVSRTSNGRRPSEDNPLEADVLIIDEASMVDIHLAARLLRAVSLETRLIILGDKHQLAAVGPGAVFADISDEGGALGAAVVTLKTSRRFPEDTVIGRLAKAINHELEEIPAPRSGAAADVPEEPSLFDEGEREGDVFEAVKRLFATPADGRYSVTRYDEPFDGASGLSKSAALWLDEKFECYCGALSGYLEAVRRNARPETIELQWRSLWSTLESFRALTAQRRGPMSVEAVNAYFETKLRDRLLSEGWLDERLDLENWPGRVVIVRRNDDMLGVFNGDIGIVVPERGKDGKFAHVVRFGEVGRRLPPALLPPADTAFAMTIHQSQGSEFEDVAVFLPVNPMSGLATRELLYTGVTRTKRSVAVFGSDAALRRAVETPTSREGGLAERLASGLKKAKKARKSA</sequence>
<name>A0ABS2DQ74_9BURK</name>
<dbReference type="EMBL" id="JACJJC010000003">
    <property type="protein sequence ID" value="MBM6703470.1"/>
    <property type="molecule type" value="Genomic_DNA"/>
</dbReference>
<protein>
    <recommendedName>
        <fullName evidence="3">RecBCD enzyme subunit RecD</fullName>
        <ecNumber evidence="3">5.6.2.3</ecNumber>
    </recommendedName>
    <alternativeName>
        <fullName evidence="3">DNA 5'-3' helicase subunit RecD</fullName>
    </alternativeName>
    <alternativeName>
        <fullName evidence="3">Exonuclease V subunit RecD</fullName>
        <shortName evidence="3">ExoV subunit RecD</shortName>
    </alternativeName>
    <alternativeName>
        <fullName evidence="3">Helicase/nuclease RecBCD subunit RecD</fullName>
    </alternativeName>
</protein>
<dbReference type="InterPro" id="IPR006344">
    <property type="entry name" value="RecD"/>
</dbReference>
<dbReference type="NCBIfam" id="TIGR01447">
    <property type="entry name" value="recD"/>
    <property type="match status" value="1"/>
</dbReference>
<dbReference type="Gene3D" id="3.40.50.300">
    <property type="entry name" value="P-loop containing nucleotide triphosphate hydrolases"/>
    <property type="match status" value="3"/>
</dbReference>
<evidence type="ECO:0000313" key="6">
    <source>
        <dbReference type="EMBL" id="MBM6703470.1"/>
    </source>
</evidence>
<dbReference type="EC" id="5.6.2.3" evidence="3"/>
<dbReference type="PANTHER" id="PTHR43788:SF6">
    <property type="entry name" value="DNA HELICASE B"/>
    <property type="match status" value="1"/>
</dbReference>
<evidence type="ECO:0000313" key="7">
    <source>
        <dbReference type="Proteomes" id="UP000715095"/>
    </source>
</evidence>
<dbReference type="Proteomes" id="UP000715095">
    <property type="component" value="Unassembled WGS sequence"/>
</dbReference>
<feature type="binding site" evidence="3">
    <location>
        <begin position="297"/>
        <end position="304"/>
    </location>
    <ligand>
        <name>ATP</name>
        <dbReference type="ChEBI" id="CHEBI:30616"/>
    </ligand>
</feature>
<evidence type="ECO:0000256" key="3">
    <source>
        <dbReference type="HAMAP-Rule" id="MF_01487"/>
    </source>
</evidence>
<dbReference type="Pfam" id="PF13245">
    <property type="entry name" value="AAA_19"/>
    <property type="match status" value="1"/>
</dbReference>
<dbReference type="InterPro" id="IPR027785">
    <property type="entry name" value="UvrD-like_helicase_C"/>
</dbReference>
<dbReference type="InterPro" id="IPR050534">
    <property type="entry name" value="Coronavir_polyprotein_1ab"/>
</dbReference>
<dbReference type="CDD" id="cd18809">
    <property type="entry name" value="SF1_C_RecD"/>
    <property type="match status" value="1"/>
</dbReference>
<accession>A0ABS2DQ74</accession>
<dbReference type="RefSeq" id="WP_205101937.1">
    <property type="nucleotide sequence ID" value="NZ_JACJJC010000003.1"/>
</dbReference>
<comment type="caution">
    <text evidence="6">The sequence shown here is derived from an EMBL/GenBank/DDBJ whole genome shotgun (WGS) entry which is preliminary data.</text>
</comment>
<feature type="region of interest" description="Disordered" evidence="4">
    <location>
        <begin position="759"/>
        <end position="784"/>
    </location>
</feature>
<dbReference type="Pfam" id="PF13538">
    <property type="entry name" value="UvrD_C_2"/>
    <property type="match status" value="1"/>
</dbReference>
<keyword evidence="1 3" id="KW-0547">Nucleotide-binding</keyword>
<evidence type="ECO:0000256" key="4">
    <source>
        <dbReference type="SAM" id="MobiDB-lite"/>
    </source>
</evidence>
<dbReference type="PANTHER" id="PTHR43788">
    <property type="entry name" value="DNA2/NAM7 HELICASE FAMILY MEMBER"/>
    <property type="match status" value="1"/>
</dbReference>
<evidence type="ECO:0000256" key="1">
    <source>
        <dbReference type="ARBA" id="ARBA00022741"/>
    </source>
</evidence>
<dbReference type="InterPro" id="IPR027417">
    <property type="entry name" value="P-loop_NTPase"/>
</dbReference>
<evidence type="ECO:0000256" key="2">
    <source>
        <dbReference type="ARBA" id="ARBA00022840"/>
    </source>
</evidence>
<keyword evidence="3" id="KW-0413">Isomerase</keyword>
<reference evidence="6 7" key="1">
    <citation type="journal article" date="2021" name="Sci. Rep.">
        <title>The distribution of antibiotic resistance genes in chicken gut microbiota commensals.</title>
        <authorList>
            <person name="Juricova H."/>
            <person name="Matiasovicova J."/>
            <person name="Kubasova T."/>
            <person name="Cejkova D."/>
            <person name="Rychlik I."/>
        </authorList>
    </citation>
    <scope>NUCLEOTIDE SEQUENCE [LARGE SCALE GENOMIC DNA]</scope>
    <source>
        <strain evidence="6 7">An829</strain>
    </source>
</reference>
<keyword evidence="3" id="KW-0347">Helicase</keyword>
<dbReference type="GO" id="GO:0008854">
    <property type="term" value="F:exodeoxyribonuclease V activity"/>
    <property type="evidence" value="ECO:0007669"/>
    <property type="project" value="UniProtKB-EC"/>
</dbReference>
<organism evidence="6 7">
    <name type="scientific">Sutterella massiliensis</name>
    <dbReference type="NCBI Taxonomy" id="1816689"/>
    <lineage>
        <taxon>Bacteria</taxon>
        <taxon>Pseudomonadati</taxon>
        <taxon>Pseudomonadota</taxon>
        <taxon>Betaproteobacteria</taxon>
        <taxon>Burkholderiales</taxon>
        <taxon>Sutterellaceae</taxon>
        <taxon>Sutterella</taxon>
    </lineage>
</organism>
<gene>
    <name evidence="3 6" type="primary">recD</name>
    <name evidence="6" type="ORF">H6A60_03030</name>
</gene>
<feature type="compositionally biased region" description="Basic residues" evidence="4">
    <location>
        <begin position="775"/>
        <end position="784"/>
    </location>
</feature>